<gene>
    <name evidence="1" type="ORF">CLUMA_CG015238</name>
    <name evidence="2" type="ORF">CLUMA_CG020238</name>
</gene>
<reference evidence="2 3" key="1">
    <citation type="submission" date="2015-04" db="EMBL/GenBank/DDBJ databases">
        <authorList>
            <person name="Syromyatnikov M.Y."/>
            <person name="Popov V.N."/>
        </authorList>
    </citation>
    <scope>NUCLEOTIDE SEQUENCE [LARGE SCALE GENOMIC DNA]</scope>
</reference>
<evidence type="ECO:0000313" key="3">
    <source>
        <dbReference type="Proteomes" id="UP000183832"/>
    </source>
</evidence>
<dbReference type="EMBL" id="CVRI01000057">
    <property type="protein sequence ID" value="CRL02170.1"/>
    <property type="molecule type" value="Genomic_DNA"/>
</dbReference>
<dbReference type="Proteomes" id="UP000183832">
    <property type="component" value="Unassembled WGS sequence"/>
</dbReference>
<evidence type="ECO:0000313" key="1">
    <source>
        <dbReference type="EMBL" id="CRL02170.1"/>
    </source>
</evidence>
<accession>A0A1J1J5M0</accession>
<keyword evidence="3" id="KW-1185">Reference proteome</keyword>
<dbReference type="EMBL" id="CVRI01000070">
    <property type="protein sequence ID" value="CRL07258.1"/>
    <property type="molecule type" value="Genomic_DNA"/>
</dbReference>
<organism evidence="2 3">
    <name type="scientific">Clunio marinus</name>
    <dbReference type="NCBI Taxonomy" id="568069"/>
    <lineage>
        <taxon>Eukaryota</taxon>
        <taxon>Metazoa</taxon>
        <taxon>Ecdysozoa</taxon>
        <taxon>Arthropoda</taxon>
        <taxon>Hexapoda</taxon>
        <taxon>Insecta</taxon>
        <taxon>Pterygota</taxon>
        <taxon>Neoptera</taxon>
        <taxon>Endopterygota</taxon>
        <taxon>Diptera</taxon>
        <taxon>Nematocera</taxon>
        <taxon>Chironomoidea</taxon>
        <taxon>Chironomidae</taxon>
        <taxon>Clunio</taxon>
    </lineage>
</organism>
<evidence type="ECO:0000313" key="2">
    <source>
        <dbReference type="EMBL" id="CRL07258.1"/>
    </source>
</evidence>
<proteinExistence type="predicted"/>
<name>A0A1J1J5M0_9DIPT</name>
<dbReference type="AlphaFoldDB" id="A0A1J1J5M0"/>
<protein>
    <submittedName>
        <fullName evidence="1">CLUMA_CG015238, isoform A</fullName>
    </submittedName>
    <submittedName>
        <fullName evidence="2">CLUMA_CG020238, isoform A</fullName>
    </submittedName>
</protein>
<sequence length="29" mass="3533">MNTLKSLIIRYPRLTDIFLRPLKYLLIEV</sequence>